<dbReference type="Proteomes" id="UP000321110">
    <property type="component" value="Unassembled WGS sequence"/>
</dbReference>
<evidence type="ECO:0000313" key="2">
    <source>
        <dbReference type="Proteomes" id="UP000321110"/>
    </source>
</evidence>
<proteinExistence type="predicted"/>
<name>A0A5C7WD06_AQUAC</name>
<gene>
    <name evidence="1" type="ORF">E6Q69_01775</name>
</gene>
<accession>A0A5C7WD06</accession>
<feature type="non-terminal residue" evidence="1">
    <location>
        <position position="1"/>
    </location>
</feature>
<dbReference type="AlphaFoldDB" id="A0A5C7WD06"/>
<organism evidence="1 2">
    <name type="scientific">Aquipseudomonas alcaligenes</name>
    <name type="common">Pseudomonas alcaligenes</name>
    <dbReference type="NCBI Taxonomy" id="43263"/>
    <lineage>
        <taxon>Bacteria</taxon>
        <taxon>Pseudomonadati</taxon>
        <taxon>Pseudomonadota</taxon>
        <taxon>Gammaproteobacteria</taxon>
        <taxon>Pseudomonadales</taxon>
        <taxon>Pseudomonadaceae</taxon>
        <taxon>Aquipseudomonas</taxon>
    </lineage>
</organism>
<comment type="caution">
    <text evidence="1">The sequence shown here is derived from an EMBL/GenBank/DDBJ whole genome shotgun (WGS) entry which is preliminary data.</text>
</comment>
<protein>
    <submittedName>
        <fullName evidence="1">Fructose-bisphosphate aldolase</fullName>
    </submittedName>
</protein>
<evidence type="ECO:0000313" key="1">
    <source>
        <dbReference type="EMBL" id="TXI35326.1"/>
    </source>
</evidence>
<sequence>FGTAGNASKIKPISLEGMYQRYASGELAAKVN</sequence>
<dbReference type="EMBL" id="SSFO01000035">
    <property type="protein sequence ID" value="TXI35326.1"/>
    <property type="molecule type" value="Genomic_DNA"/>
</dbReference>
<reference evidence="1 2" key="1">
    <citation type="submission" date="2018-09" db="EMBL/GenBank/DDBJ databases">
        <title>Metagenome Assembled Genomes from an Advanced Water Purification Facility.</title>
        <authorList>
            <person name="Stamps B.W."/>
            <person name="Spear J.R."/>
        </authorList>
    </citation>
    <scope>NUCLEOTIDE SEQUENCE [LARGE SCALE GENOMIC DNA]</scope>
    <source>
        <strain evidence="1">Bin_52_1</strain>
    </source>
</reference>